<keyword evidence="2 7" id="KW-0812">Transmembrane</keyword>
<dbReference type="Proteomes" id="UP001476247">
    <property type="component" value="Unassembled WGS sequence"/>
</dbReference>
<feature type="domain" description="Threonine/Serine exporter ThrE" evidence="9">
    <location>
        <begin position="388"/>
        <end position="510"/>
    </location>
</feature>
<feature type="transmembrane region" description="Helical" evidence="7">
    <location>
        <begin position="300"/>
        <end position="320"/>
    </location>
</feature>
<evidence type="ECO:0000256" key="5">
    <source>
        <dbReference type="ARBA" id="ARBA00034125"/>
    </source>
</evidence>
<feature type="transmembrane region" description="Helical" evidence="7">
    <location>
        <begin position="381"/>
        <end position="399"/>
    </location>
</feature>
<organism evidence="10 11">
    <name type="scientific">Helicostylum pulchrum</name>
    <dbReference type="NCBI Taxonomy" id="562976"/>
    <lineage>
        <taxon>Eukaryota</taxon>
        <taxon>Fungi</taxon>
        <taxon>Fungi incertae sedis</taxon>
        <taxon>Mucoromycota</taxon>
        <taxon>Mucoromycotina</taxon>
        <taxon>Mucoromycetes</taxon>
        <taxon>Mucorales</taxon>
        <taxon>Mucorineae</taxon>
        <taxon>Mucoraceae</taxon>
        <taxon>Helicostylum</taxon>
    </lineage>
</organism>
<evidence type="ECO:0000313" key="11">
    <source>
        <dbReference type="Proteomes" id="UP001476247"/>
    </source>
</evidence>
<feature type="region of interest" description="Disordered" evidence="6">
    <location>
        <begin position="67"/>
        <end position="100"/>
    </location>
</feature>
<dbReference type="Pfam" id="PF12821">
    <property type="entry name" value="ThrE_2"/>
    <property type="match status" value="1"/>
</dbReference>
<feature type="compositionally biased region" description="Basic and acidic residues" evidence="6">
    <location>
        <begin position="89"/>
        <end position="100"/>
    </location>
</feature>
<feature type="transmembrane region" description="Helical" evidence="7">
    <location>
        <begin position="456"/>
        <end position="478"/>
    </location>
</feature>
<keyword evidence="11" id="KW-1185">Reference proteome</keyword>
<feature type="transmembrane region" description="Helical" evidence="7">
    <location>
        <begin position="430"/>
        <end position="449"/>
    </location>
</feature>
<evidence type="ECO:0000259" key="8">
    <source>
        <dbReference type="Pfam" id="PF06738"/>
    </source>
</evidence>
<dbReference type="Pfam" id="PF06738">
    <property type="entry name" value="ThrE"/>
    <property type="match status" value="1"/>
</dbReference>
<feature type="transmembrane region" description="Helical" evidence="7">
    <location>
        <begin position="490"/>
        <end position="512"/>
    </location>
</feature>
<keyword evidence="3 7" id="KW-1133">Transmembrane helix</keyword>
<evidence type="ECO:0000259" key="9">
    <source>
        <dbReference type="Pfam" id="PF12821"/>
    </source>
</evidence>
<evidence type="ECO:0000256" key="2">
    <source>
        <dbReference type="ARBA" id="ARBA00022692"/>
    </source>
</evidence>
<accession>A0ABP9Y478</accession>
<dbReference type="PANTHER" id="PTHR31082">
    <property type="entry name" value="PHEROMONE-REGULATED MEMBRANE PROTEIN 10"/>
    <property type="match status" value="1"/>
</dbReference>
<feature type="transmembrane region" description="Helical" evidence="7">
    <location>
        <begin position="332"/>
        <end position="353"/>
    </location>
</feature>
<feature type="region of interest" description="Disordered" evidence="6">
    <location>
        <begin position="16"/>
        <end position="38"/>
    </location>
</feature>
<evidence type="ECO:0000256" key="3">
    <source>
        <dbReference type="ARBA" id="ARBA00022989"/>
    </source>
</evidence>
<gene>
    <name evidence="10" type="ORF">HPULCUR_007213</name>
</gene>
<evidence type="ECO:0000256" key="6">
    <source>
        <dbReference type="SAM" id="MobiDB-lite"/>
    </source>
</evidence>
<evidence type="ECO:0000256" key="7">
    <source>
        <dbReference type="SAM" id="Phobius"/>
    </source>
</evidence>
<keyword evidence="4 7" id="KW-0472">Membrane</keyword>
<evidence type="ECO:0000256" key="4">
    <source>
        <dbReference type="ARBA" id="ARBA00023136"/>
    </source>
</evidence>
<feature type="compositionally biased region" description="Low complexity" evidence="6">
    <location>
        <begin position="16"/>
        <end position="33"/>
    </location>
</feature>
<dbReference type="InterPro" id="IPR010619">
    <property type="entry name" value="ThrE-like_N"/>
</dbReference>
<evidence type="ECO:0000313" key="10">
    <source>
        <dbReference type="EMBL" id="GAA5801761.1"/>
    </source>
</evidence>
<comment type="subcellular location">
    <subcellularLocation>
        <location evidence="1">Membrane</location>
        <topology evidence="1">Multi-pass membrane protein</topology>
    </subcellularLocation>
</comment>
<dbReference type="InterPro" id="IPR051361">
    <property type="entry name" value="ThrE/Ser_Exporter"/>
</dbReference>
<evidence type="ECO:0000256" key="1">
    <source>
        <dbReference type="ARBA" id="ARBA00004141"/>
    </source>
</evidence>
<feature type="transmembrane region" description="Helical" evidence="7">
    <location>
        <begin position="246"/>
        <end position="270"/>
    </location>
</feature>
<protein>
    <recommendedName>
        <fullName evidence="12">Threonine/serine exporter-like N-terminal domain-containing protein</fullName>
    </recommendedName>
</protein>
<feature type="domain" description="Threonine/serine exporter-like N-terminal" evidence="8">
    <location>
        <begin position="106"/>
        <end position="359"/>
    </location>
</feature>
<sequence length="525" mass="57608">MNNNFGRSSSIFPIISEPIHSVQSSSTTESESTPPRIILSKSEQWKQWKYLSPSRWSSPEICSLSSSTTLTHQDNHHKSNTDEESSVDEPSKADTNEDEKTKRKALVTICRALMLYGAPCHRIEEALEYTSEFLSVHASFIFIPGIMMMTLFDTPLEEKNELEQDYHYGMSQTVLIRCPQGFDMGKLTQVNDVIQNICTEDENSDKKISAQKSIELLEQLFSTKPTWNPWVTLFSHMMSSLLTAPVMFNGSLLDTALSGGLGLLIGLLILLSERYTAYCNVFEISTTILVSFITKALDKWVCFTGVVLSATCILIPGYTLTMSIMELSARHVITGTIRFVYSMIYALFIGYGLEIGTSLYEAVDPKSTTSDFGVCSGSVPAWLYTALFPFMAVSIAINLGAPVRQWPSMVCCSAIGFGVSVITSKVISSYQIVGTISAFAVGIFGNLYFKVTGDLALIPLSCGIVSLVPGSVGIQGAYFMIRQDDQGSSFATQMVIASLGISVGLFAATLAVTSKERKKCSYLSY</sequence>
<dbReference type="EMBL" id="BAABUJ010000020">
    <property type="protein sequence ID" value="GAA5801761.1"/>
    <property type="molecule type" value="Genomic_DNA"/>
</dbReference>
<name>A0ABP9Y478_9FUNG</name>
<reference evidence="10 11" key="1">
    <citation type="submission" date="2024-04" db="EMBL/GenBank/DDBJ databases">
        <title>genome sequences of Mucor flavus KT1a and Helicostylum pulchrum KT1b strains isolation_sourced from the surface of a dry-aged beef.</title>
        <authorList>
            <person name="Toyotome T."/>
            <person name="Hosono M."/>
            <person name="Torimaru M."/>
            <person name="Fukuda K."/>
            <person name="Mikami N."/>
        </authorList>
    </citation>
    <scope>NUCLEOTIDE SEQUENCE [LARGE SCALE GENOMIC DNA]</scope>
    <source>
        <strain evidence="10 11">KT1b</strain>
    </source>
</reference>
<proteinExistence type="inferred from homology"/>
<dbReference type="InterPro" id="IPR024528">
    <property type="entry name" value="ThrE_2"/>
</dbReference>
<comment type="caution">
    <text evidence="10">The sequence shown here is derived from an EMBL/GenBank/DDBJ whole genome shotgun (WGS) entry which is preliminary data.</text>
</comment>
<evidence type="ECO:0008006" key="12">
    <source>
        <dbReference type="Google" id="ProtNLM"/>
    </source>
</evidence>
<dbReference type="PANTHER" id="PTHR31082:SF4">
    <property type="entry name" value="PHEROMONE-REGULATED MEMBRANE PROTEIN 10"/>
    <property type="match status" value="1"/>
</dbReference>
<comment type="similarity">
    <text evidence="5">Belongs to the ThrE exporter (TC 2.A.79) family.</text>
</comment>